<comment type="caution">
    <text evidence="1">The sequence shown here is derived from an EMBL/GenBank/DDBJ whole genome shotgun (WGS) entry which is preliminary data.</text>
</comment>
<dbReference type="InterPro" id="IPR058705">
    <property type="entry name" value="A_ENA"/>
</dbReference>
<evidence type="ECO:0000313" key="1">
    <source>
        <dbReference type="EMBL" id="HIU33751.1"/>
    </source>
</evidence>
<organism evidence="1 2">
    <name type="scientific">Candidatus Pullichristensenella excrementigallinarum</name>
    <dbReference type="NCBI Taxonomy" id="2840907"/>
    <lineage>
        <taxon>Bacteria</taxon>
        <taxon>Bacillati</taxon>
        <taxon>Bacillota</taxon>
        <taxon>Clostridia</taxon>
        <taxon>Candidatus Pullichristensenella</taxon>
    </lineage>
</organism>
<dbReference type="AlphaFoldDB" id="A0A9D1IBS0"/>
<dbReference type="EMBL" id="DVMU01000091">
    <property type="protein sequence ID" value="HIU33751.1"/>
    <property type="molecule type" value="Genomic_DNA"/>
</dbReference>
<protein>
    <submittedName>
        <fullName evidence="1">Uncharacterized protein</fullName>
    </submittedName>
</protein>
<sequence>MGMPVISPSTTSRRQAITDIIESVALQQTALSHILNAECEKLQRILGNKEASHQTILATNKSVEAMVGAITRLEMVLQSKLALFENCLCEQETNPED</sequence>
<reference evidence="1" key="2">
    <citation type="journal article" date="2021" name="PeerJ">
        <title>Extensive microbial diversity within the chicken gut microbiome revealed by metagenomics and culture.</title>
        <authorList>
            <person name="Gilroy R."/>
            <person name="Ravi A."/>
            <person name="Getino M."/>
            <person name="Pursley I."/>
            <person name="Horton D.L."/>
            <person name="Alikhan N.F."/>
            <person name="Baker D."/>
            <person name="Gharbi K."/>
            <person name="Hall N."/>
            <person name="Watson M."/>
            <person name="Adriaenssens E.M."/>
            <person name="Foster-Nyarko E."/>
            <person name="Jarju S."/>
            <person name="Secka A."/>
            <person name="Antonio M."/>
            <person name="Oren A."/>
            <person name="Chaudhuri R.R."/>
            <person name="La Ragione R."/>
            <person name="Hildebrand F."/>
            <person name="Pallen M.J."/>
        </authorList>
    </citation>
    <scope>NUCLEOTIDE SEQUENCE</scope>
    <source>
        <strain evidence="1">ChiHcec3-11533</strain>
    </source>
</reference>
<name>A0A9D1IBS0_9FIRM</name>
<reference evidence="1" key="1">
    <citation type="submission" date="2020-10" db="EMBL/GenBank/DDBJ databases">
        <authorList>
            <person name="Gilroy R."/>
        </authorList>
    </citation>
    <scope>NUCLEOTIDE SEQUENCE</scope>
    <source>
        <strain evidence="1">ChiHcec3-11533</strain>
    </source>
</reference>
<dbReference type="Pfam" id="PF26595">
    <property type="entry name" value="A_ENA"/>
    <property type="match status" value="1"/>
</dbReference>
<dbReference type="Proteomes" id="UP000824072">
    <property type="component" value="Unassembled WGS sequence"/>
</dbReference>
<gene>
    <name evidence="1" type="ORF">IAB02_04235</name>
</gene>
<proteinExistence type="predicted"/>
<accession>A0A9D1IBS0</accession>
<evidence type="ECO:0000313" key="2">
    <source>
        <dbReference type="Proteomes" id="UP000824072"/>
    </source>
</evidence>